<dbReference type="SUPFAM" id="SSF48452">
    <property type="entry name" value="TPR-like"/>
    <property type="match status" value="2"/>
</dbReference>
<dbReference type="KEGG" id="mlz:F6J85_03580"/>
<dbReference type="AlphaFoldDB" id="A0A5J6L1C8"/>
<dbReference type="InterPro" id="IPR036388">
    <property type="entry name" value="WH-like_DNA-bd_sf"/>
</dbReference>
<accession>A0A5J6L1C8</accession>
<dbReference type="PRINTS" id="PR00364">
    <property type="entry name" value="DISEASERSIST"/>
</dbReference>
<keyword evidence="2" id="KW-0238">DNA-binding</keyword>
<evidence type="ECO:0000256" key="1">
    <source>
        <dbReference type="ARBA" id="ARBA00005820"/>
    </source>
</evidence>
<feature type="domain" description="OmpR/PhoB-type" evidence="3">
    <location>
        <begin position="19"/>
        <end position="94"/>
    </location>
</feature>
<comment type="similarity">
    <text evidence="1">Belongs to the AfsR/DnrI/RedD regulatory family.</text>
</comment>
<organism evidence="5 6">
    <name type="scientific">Microbacterium lushaniae</name>
    <dbReference type="NCBI Taxonomy" id="2614639"/>
    <lineage>
        <taxon>Bacteria</taxon>
        <taxon>Bacillati</taxon>
        <taxon>Actinomycetota</taxon>
        <taxon>Actinomycetes</taxon>
        <taxon>Micrococcales</taxon>
        <taxon>Microbacteriaceae</taxon>
        <taxon>Microbacterium</taxon>
    </lineage>
</organism>
<dbReference type="PANTHER" id="PTHR47691">
    <property type="entry name" value="REGULATOR-RELATED"/>
    <property type="match status" value="1"/>
</dbReference>
<dbReference type="InterPro" id="IPR001867">
    <property type="entry name" value="OmpR/PhoB-type_DNA-bd"/>
</dbReference>
<dbReference type="Gene3D" id="3.40.50.300">
    <property type="entry name" value="P-loop containing nucleotide triphosphate hydrolases"/>
    <property type="match status" value="1"/>
</dbReference>
<dbReference type="InterPro" id="IPR058852">
    <property type="entry name" value="HTH_77"/>
</dbReference>
<reference evidence="6" key="1">
    <citation type="submission" date="2019-09" db="EMBL/GenBank/DDBJ databases">
        <title>Mumia zhuanghuii sp. nov. isolated from the intestinal contents of plateau pika (Ochotona curzoniae) in the Qinghai-Tibet plateau of China.</title>
        <authorList>
            <person name="Tian Z."/>
        </authorList>
    </citation>
    <scope>NUCLEOTIDE SEQUENCE [LARGE SCALE GENOMIC DNA]</scope>
    <source>
        <strain evidence="6">L-031</strain>
    </source>
</reference>
<dbReference type="SUPFAM" id="SSF46894">
    <property type="entry name" value="C-terminal effector domain of the bipartite response regulators"/>
    <property type="match status" value="1"/>
</dbReference>
<evidence type="ECO:0000313" key="5">
    <source>
        <dbReference type="EMBL" id="QEW02267.1"/>
    </source>
</evidence>
<dbReference type="InterPro" id="IPR011990">
    <property type="entry name" value="TPR-like_helical_dom_sf"/>
</dbReference>
<name>A0A5J6L1C8_9MICO</name>
<dbReference type="SUPFAM" id="SSF52540">
    <property type="entry name" value="P-loop containing nucleoside triphosphate hydrolases"/>
    <property type="match status" value="1"/>
</dbReference>
<sequence length="952" mass="102616">MAMRFSILGPLQVTTTAGLVPVGGPRHRRLLSALLVTPGEVVSTDRLMDILWSSSPPASAHDMVHVRVSEIRRSLRAVDSGTNLLVRHPSGYAVEVADDAVDATLFRSLTERGRHDLARGDPERAARHLRAGLELWRSEPLPELADCDFAQPTIAELSELRLQAAEDAIQADLALGRHREAVGPLRALLSEHPLRERMRGQLMVALYCGGRQSEALDEYDRLRNLLADALGVDPSVELQDLRTRMLRHDPDLQPSHPDVILPRRDNLPRSLTRFVGRAAEASRLDSLLAAGRLVTIVGVGGVGKSRLAIESSRSHASENAGGVWLVDLAPVSDATLLQPTVAHVLDVPERSDRSLLDQLIDSLRNAPTLLVFDNCDLLVDDVAALAAVLLHACARLRILCTSRERLQVTGEVVLSLDGLAVDAERADTGVWPEAVQLFAERAESAQSGLRFSGDSVPLMSDICRRLDGVPLAIELAASRVSTLGLKQISDRLDDRFRLLDVNDRDVDRRHRTLSAVVEWSFDLLSAEEQEALLSLGVFVGGFALEAAEAVCSTRDGAAEVAEVLARLVDKSLVQTDRWSPLEYRYRLLETMRDYARAGLHQRGLVDVMCARHAAYFAAMAGGAAKELRGDAQGLWLDRLEREHDNLRAAMTFCLGSGRDADAAAMAAALYPFWDLHGHYSEGRQRLQQVLDSDRLTPRQRAPVLMGAATLAAIQGDLAIAGGAAGEAADVCRRTRDAAGLAHALSYLGFVGIGSGDLDGADTFLDEAVAVARGADARWEWGWALLFRSIVALSAGRYGDAVTAADLSDEVTTTVGDPELRAWNHLSRACAWVALGDHRRCAAEAGDGLRAFADLGGVWGLTEGLLISGILASRVGRVRDGPLLLGAAAHLAELVGPAQFGFLTSAVDSERLHLIETLGRAGLRSGWNRGAAMERSAAVALALRSLDGILSGT</sequence>
<dbReference type="PANTHER" id="PTHR47691:SF3">
    <property type="entry name" value="HTH-TYPE TRANSCRIPTIONAL REGULATOR RV0890C-RELATED"/>
    <property type="match status" value="1"/>
</dbReference>
<dbReference type="GO" id="GO:0006355">
    <property type="term" value="P:regulation of DNA-templated transcription"/>
    <property type="evidence" value="ECO:0007669"/>
    <property type="project" value="InterPro"/>
</dbReference>
<dbReference type="Pfam" id="PF00486">
    <property type="entry name" value="Trans_reg_C"/>
    <property type="match status" value="1"/>
</dbReference>
<dbReference type="EMBL" id="CP044232">
    <property type="protein sequence ID" value="QEW02267.1"/>
    <property type="molecule type" value="Genomic_DNA"/>
</dbReference>
<evidence type="ECO:0000259" key="3">
    <source>
        <dbReference type="SMART" id="SM00862"/>
    </source>
</evidence>
<evidence type="ECO:0000313" key="6">
    <source>
        <dbReference type="Proteomes" id="UP000325516"/>
    </source>
</evidence>
<dbReference type="Pfam" id="PF25872">
    <property type="entry name" value="HTH_77"/>
    <property type="match status" value="1"/>
</dbReference>
<dbReference type="Gene3D" id="1.10.10.10">
    <property type="entry name" value="Winged helix-like DNA-binding domain superfamily/Winged helix DNA-binding domain"/>
    <property type="match status" value="2"/>
</dbReference>
<evidence type="ECO:0000259" key="4">
    <source>
        <dbReference type="SMART" id="SM01043"/>
    </source>
</evidence>
<dbReference type="CDD" id="cd15831">
    <property type="entry name" value="BTAD"/>
    <property type="match status" value="1"/>
</dbReference>
<dbReference type="Proteomes" id="UP000325516">
    <property type="component" value="Chromosome"/>
</dbReference>
<dbReference type="SMART" id="SM00862">
    <property type="entry name" value="Trans_reg_C"/>
    <property type="match status" value="1"/>
</dbReference>
<dbReference type="Pfam" id="PF03704">
    <property type="entry name" value="BTAD"/>
    <property type="match status" value="1"/>
</dbReference>
<keyword evidence="6" id="KW-1185">Reference proteome</keyword>
<gene>
    <name evidence="5" type="ORF">F6J85_03580</name>
</gene>
<dbReference type="InterPro" id="IPR027417">
    <property type="entry name" value="P-loop_NTPase"/>
</dbReference>
<dbReference type="GO" id="GO:0003677">
    <property type="term" value="F:DNA binding"/>
    <property type="evidence" value="ECO:0007669"/>
    <property type="project" value="UniProtKB-KW"/>
</dbReference>
<dbReference type="Gene3D" id="1.25.40.10">
    <property type="entry name" value="Tetratricopeptide repeat domain"/>
    <property type="match status" value="2"/>
</dbReference>
<feature type="domain" description="Bacterial transcriptional activator" evidence="4">
    <location>
        <begin position="101"/>
        <end position="246"/>
    </location>
</feature>
<proteinExistence type="inferred from homology"/>
<dbReference type="SMART" id="SM01043">
    <property type="entry name" value="BTAD"/>
    <property type="match status" value="1"/>
</dbReference>
<dbReference type="InterPro" id="IPR016032">
    <property type="entry name" value="Sig_transdc_resp-reg_C-effctor"/>
</dbReference>
<dbReference type="InterPro" id="IPR005158">
    <property type="entry name" value="BTAD"/>
</dbReference>
<protein>
    <submittedName>
        <fullName evidence="5">AfsR/SARP family transcriptional regulator</fullName>
    </submittedName>
</protein>
<evidence type="ECO:0000256" key="2">
    <source>
        <dbReference type="ARBA" id="ARBA00023125"/>
    </source>
</evidence>
<dbReference type="GO" id="GO:0000160">
    <property type="term" value="P:phosphorelay signal transduction system"/>
    <property type="evidence" value="ECO:0007669"/>
    <property type="project" value="InterPro"/>
</dbReference>